<reference evidence="2" key="1">
    <citation type="submission" date="2016-10" db="EMBL/GenBank/DDBJ databases">
        <authorList>
            <person name="Varghese N."/>
            <person name="Submissions S."/>
        </authorList>
    </citation>
    <scope>NUCLEOTIDE SEQUENCE [LARGE SCALE GENOMIC DNA]</scope>
    <source>
        <strain evidence="2">DSM 10146</strain>
    </source>
</reference>
<dbReference type="EMBL" id="FNAV01000004">
    <property type="protein sequence ID" value="SDE53692.1"/>
    <property type="molecule type" value="Genomic_DNA"/>
</dbReference>
<evidence type="ECO:0000313" key="1">
    <source>
        <dbReference type="EMBL" id="SDE53692.1"/>
    </source>
</evidence>
<sequence length="916" mass="100352">MTEALGSVLDFDALGVAGRSLALSAAVRERFRPSSSIETWLARQGADLSDAAVSEAIEVSLTLGELAGRDAESDGGAALPLAIRREILTTAGPEGVARAFQANPPRTRVELAFAGLVAGRVPDTTGYSRGELLALSVAAQWAEGLAGAAKVDAGEIERQMAAQEFVERVGGADLPLFVGREGMLHALHEIWQLRDRPTVMVEGPGGIGKSIAVARFFQMVLQSDDAALRPDAILHLDFDLPQMQRASGVDMTIEVVRQLALRWSAGGGPDAATRISRLMRALGRSEESTRSKSHSSEFRDSRHWSSPDDILAEALWIFRDMLKRAPRIIFFADSFERAELLDEVAASNVGRVIYALRQQDVDLMVIYAARAYRLPEILAGGQRESRMSVKRFTQSEAVDYLISKARQRGVRLSRSDAARANRNIRGWPLGLRIAVSMLGTSAESFDAEAWLALIEADGKTAQATLYERLLDRIANENLRRLAKPGLLVRRISEKVITEVLAAPCDLSPDINPSQLMEQAESEGQLFFREPRDHGALWHRQDLRSIMFPILQRDVPEAVARAIHDNAVAYYAEEPGDIARGEELYHRLCRGDRPGEVAQRWTMAAGQRLVGSLDELPPEGAATVRLMLGGGRSDGAGGLEELRAVARNRLSDGVTELSDLFEAGGVPETLLSPMGDIYALKLTQEGRFDELLDVAETIDAGDNVPPEVVARIAISAAGIAEGMGELSWALEFWQRAEVGEKWLDVLERLSAQVALARVLRKQHNDGPVRLYHFRSACDLLKQAYEPNSDFGTARLEVLAELSEILGPAMSQNASSYPGVEWPLLDLFRDLYPMFPSAMESRERIEVLAGLLGVPADQVHTPSDLDGLMYKFFNSSDPAEHARAVAALRSEVDASYAAVIERARRDRDQRSRPGSIAY</sequence>
<protein>
    <recommendedName>
        <fullName evidence="3">AAA ATPase domain-containing protein</fullName>
    </recommendedName>
</protein>
<dbReference type="STRING" id="282683.SAMN04488105_104364"/>
<dbReference type="Proteomes" id="UP000198994">
    <property type="component" value="Unassembled WGS sequence"/>
</dbReference>
<dbReference type="AlphaFoldDB" id="A0A1G7DQH5"/>
<dbReference type="RefSeq" id="WP_089957726.1">
    <property type="nucleotide sequence ID" value="NZ_FNAV01000004.1"/>
</dbReference>
<gene>
    <name evidence="1" type="ORF">SAMN04488105_104364</name>
</gene>
<evidence type="ECO:0000313" key="2">
    <source>
        <dbReference type="Proteomes" id="UP000198994"/>
    </source>
</evidence>
<keyword evidence="2" id="KW-1185">Reference proteome</keyword>
<name>A0A1G7DQH5_9RHOB</name>
<dbReference type="InterPro" id="IPR027417">
    <property type="entry name" value="P-loop_NTPase"/>
</dbReference>
<organism evidence="1 2">
    <name type="scientific">Salipiger thiooxidans</name>
    <dbReference type="NCBI Taxonomy" id="282683"/>
    <lineage>
        <taxon>Bacteria</taxon>
        <taxon>Pseudomonadati</taxon>
        <taxon>Pseudomonadota</taxon>
        <taxon>Alphaproteobacteria</taxon>
        <taxon>Rhodobacterales</taxon>
        <taxon>Roseobacteraceae</taxon>
        <taxon>Salipiger</taxon>
    </lineage>
</organism>
<proteinExistence type="predicted"/>
<dbReference type="SUPFAM" id="SSF52540">
    <property type="entry name" value="P-loop containing nucleoside triphosphate hydrolases"/>
    <property type="match status" value="1"/>
</dbReference>
<accession>A0A1G7DQH5</accession>
<evidence type="ECO:0008006" key="3">
    <source>
        <dbReference type="Google" id="ProtNLM"/>
    </source>
</evidence>
<dbReference type="OrthoDB" id="7873539at2"/>